<evidence type="ECO:0000256" key="4">
    <source>
        <dbReference type="ARBA" id="ARBA00022989"/>
    </source>
</evidence>
<name>A0AAD6VJE2_9AGAR</name>
<evidence type="ECO:0000256" key="1">
    <source>
        <dbReference type="ARBA" id="ARBA00004141"/>
    </source>
</evidence>
<evidence type="ECO:0000256" key="2">
    <source>
        <dbReference type="ARBA" id="ARBA00007262"/>
    </source>
</evidence>
<dbReference type="GO" id="GO:0016020">
    <property type="term" value="C:membrane"/>
    <property type="evidence" value="ECO:0007669"/>
    <property type="project" value="UniProtKB-SubCell"/>
</dbReference>
<accession>A0AAD6VJE2</accession>
<evidence type="ECO:0000256" key="5">
    <source>
        <dbReference type="ARBA" id="ARBA00023136"/>
    </source>
</evidence>
<dbReference type="InterPro" id="IPR009311">
    <property type="entry name" value="IFI6/IFI27-like"/>
</dbReference>
<dbReference type="AlphaFoldDB" id="A0AAD6VJE2"/>
<reference evidence="6" key="1">
    <citation type="submission" date="2023-03" db="EMBL/GenBank/DDBJ databases">
        <title>Massive genome expansion in bonnet fungi (Mycena s.s.) driven by repeated elements and novel gene families across ecological guilds.</title>
        <authorList>
            <consortium name="Lawrence Berkeley National Laboratory"/>
            <person name="Harder C.B."/>
            <person name="Miyauchi S."/>
            <person name="Viragh M."/>
            <person name="Kuo A."/>
            <person name="Thoen E."/>
            <person name="Andreopoulos B."/>
            <person name="Lu D."/>
            <person name="Skrede I."/>
            <person name="Drula E."/>
            <person name="Henrissat B."/>
            <person name="Morin E."/>
            <person name="Kohler A."/>
            <person name="Barry K."/>
            <person name="LaButti K."/>
            <person name="Morin E."/>
            <person name="Salamov A."/>
            <person name="Lipzen A."/>
            <person name="Mereny Z."/>
            <person name="Hegedus B."/>
            <person name="Baldrian P."/>
            <person name="Stursova M."/>
            <person name="Weitz H."/>
            <person name="Taylor A."/>
            <person name="Grigoriev I.V."/>
            <person name="Nagy L.G."/>
            <person name="Martin F."/>
            <person name="Kauserud H."/>
        </authorList>
    </citation>
    <scope>NUCLEOTIDE SEQUENCE</scope>
    <source>
        <strain evidence="6">9144</strain>
    </source>
</reference>
<sequence>MNGLWKLATDAAEAVSPHANSALNAVKSGQILPEEQVDAAKRAAEAVGRASAGAAVATGAVLAAHANNAFNAIKSVPIPNERLDAAAAIANQAAVGAGNVAADVHQRIASLDPDTQRKIMFVGGGIAVGLVAPPLILNAVGFTPGGVAAGSAAAGIHAGIGNVAAGSVFAGLQSVGVLGLGPGAGVVAGLGGAAGHFLDELTKKKRDSKL</sequence>
<comment type="subcellular location">
    <subcellularLocation>
        <location evidence="1">Membrane</location>
        <topology evidence="1">Multi-pass membrane protein</topology>
    </subcellularLocation>
</comment>
<evidence type="ECO:0000313" key="7">
    <source>
        <dbReference type="Proteomes" id="UP001219525"/>
    </source>
</evidence>
<keyword evidence="4" id="KW-1133">Transmembrane helix</keyword>
<proteinExistence type="inferred from homology"/>
<dbReference type="Proteomes" id="UP001219525">
    <property type="component" value="Unassembled WGS sequence"/>
</dbReference>
<dbReference type="Gene3D" id="6.10.110.10">
    <property type="match status" value="1"/>
</dbReference>
<dbReference type="EMBL" id="JARJCW010000018">
    <property type="protein sequence ID" value="KAJ7214866.1"/>
    <property type="molecule type" value="Genomic_DNA"/>
</dbReference>
<keyword evidence="3" id="KW-0812">Transmembrane</keyword>
<keyword evidence="7" id="KW-1185">Reference proteome</keyword>
<evidence type="ECO:0000256" key="3">
    <source>
        <dbReference type="ARBA" id="ARBA00022692"/>
    </source>
</evidence>
<dbReference type="InterPro" id="IPR038213">
    <property type="entry name" value="IFI6/IFI27-like_sf"/>
</dbReference>
<protein>
    <submittedName>
        <fullName evidence="6">Uncharacterized protein</fullName>
    </submittedName>
</protein>
<comment type="similarity">
    <text evidence="2">Belongs to the IFI6/IFI27 family.</text>
</comment>
<comment type="caution">
    <text evidence="6">The sequence shown here is derived from an EMBL/GenBank/DDBJ whole genome shotgun (WGS) entry which is preliminary data.</text>
</comment>
<evidence type="ECO:0000313" key="6">
    <source>
        <dbReference type="EMBL" id="KAJ7214866.1"/>
    </source>
</evidence>
<dbReference type="Pfam" id="PF06140">
    <property type="entry name" value="Ifi-6-16"/>
    <property type="match status" value="1"/>
</dbReference>
<keyword evidence="5" id="KW-0472">Membrane</keyword>
<organism evidence="6 7">
    <name type="scientific">Mycena pura</name>
    <dbReference type="NCBI Taxonomy" id="153505"/>
    <lineage>
        <taxon>Eukaryota</taxon>
        <taxon>Fungi</taxon>
        <taxon>Dikarya</taxon>
        <taxon>Basidiomycota</taxon>
        <taxon>Agaricomycotina</taxon>
        <taxon>Agaricomycetes</taxon>
        <taxon>Agaricomycetidae</taxon>
        <taxon>Agaricales</taxon>
        <taxon>Marasmiineae</taxon>
        <taxon>Mycenaceae</taxon>
        <taxon>Mycena</taxon>
    </lineage>
</organism>
<gene>
    <name evidence="6" type="ORF">GGX14DRAFT_609573</name>
</gene>